<feature type="region of interest" description="Disordered" evidence="1">
    <location>
        <begin position="1"/>
        <end position="23"/>
    </location>
</feature>
<evidence type="ECO:0000256" key="1">
    <source>
        <dbReference type="SAM" id="MobiDB-lite"/>
    </source>
</evidence>
<dbReference type="AlphaFoldDB" id="K1R5R5"/>
<proteinExistence type="predicted"/>
<name>K1R5R5_MAGGI</name>
<sequence length="150" mass="17121">MEHLASHLHMSHGKTETKAKVTDRRTPEEVLRFIDHQLPESIALEGFVADFKVALWKALKDRFPGTSIQGCLLQWTRAVFRKVQEHGRQRGTGGYGDIDPETEQSAGKGIKCRKCNHVSQNKREVNDRQKFHDGEKKAQKVQAIQPILPR</sequence>
<gene>
    <name evidence="2" type="ORF">CGI_10007967</name>
</gene>
<evidence type="ECO:0000313" key="2">
    <source>
        <dbReference type="EMBL" id="EKC29311.1"/>
    </source>
</evidence>
<feature type="region of interest" description="Disordered" evidence="1">
    <location>
        <begin position="86"/>
        <end position="108"/>
    </location>
</feature>
<dbReference type="HOGENOM" id="CLU_1742324_0_0_1"/>
<organism evidence="2">
    <name type="scientific">Magallana gigas</name>
    <name type="common">Pacific oyster</name>
    <name type="synonym">Crassostrea gigas</name>
    <dbReference type="NCBI Taxonomy" id="29159"/>
    <lineage>
        <taxon>Eukaryota</taxon>
        <taxon>Metazoa</taxon>
        <taxon>Spiralia</taxon>
        <taxon>Lophotrochozoa</taxon>
        <taxon>Mollusca</taxon>
        <taxon>Bivalvia</taxon>
        <taxon>Autobranchia</taxon>
        <taxon>Pteriomorphia</taxon>
        <taxon>Ostreida</taxon>
        <taxon>Ostreoidea</taxon>
        <taxon>Ostreidae</taxon>
        <taxon>Magallana</taxon>
    </lineage>
</organism>
<protein>
    <submittedName>
        <fullName evidence="2">Uncharacterized protein</fullName>
    </submittedName>
</protein>
<dbReference type="EMBL" id="JH819018">
    <property type="protein sequence ID" value="EKC29311.1"/>
    <property type="molecule type" value="Genomic_DNA"/>
</dbReference>
<feature type="compositionally biased region" description="Basic and acidic residues" evidence="1">
    <location>
        <begin position="13"/>
        <end position="23"/>
    </location>
</feature>
<feature type="compositionally biased region" description="Basic and acidic residues" evidence="1">
    <location>
        <begin position="123"/>
        <end position="138"/>
    </location>
</feature>
<accession>K1R5R5</accession>
<feature type="region of interest" description="Disordered" evidence="1">
    <location>
        <begin position="123"/>
        <end position="142"/>
    </location>
</feature>
<reference evidence="2" key="1">
    <citation type="journal article" date="2012" name="Nature">
        <title>The oyster genome reveals stress adaptation and complexity of shell formation.</title>
        <authorList>
            <person name="Zhang G."/>
            <person name="Fang X."/>
            <person name="Guo X."/>
            <person name="Li L."/>
            <person name="Luo R."/>
            <person name="Xu F."/>
            <person name="Yang P."/>
            <person name="Zhang L."/>
            <person name="Wang X."/>
            <person name="Qi H."/>
            <person name="Xiong Z."/>
            <person name="Que H."/>
            <person name="Xie Y."/>
            <person name="Holland P.W."/>
            <person name="Paps J."/>
            <person name="Zhu Y."/>
            <person name="Wu F."/>
            <person name="Chen Y."/>
            <person name="Wang J."/>
            <person name="Peng C."/>
            <person name="Meng J."/>
            <person name="Yang L."/>
            <person name="Liu J."/>
            <person name="Wen B."/>
            <person name="Zhang N."/>
            <person name="Huang Z."/>
            <person name="Zhu Q."/>
            <person name="Feng Y."/>
            <person name="Mount A."/>
            <person name="Hedgecock D."/>
            <person name="Xu Z."/>
            <person name="Liu Y."/>
            <person name="Domazet-Loso T."/>
            <person name="Du Y."/>
            <person name="Sun X."/>
            <person name="Zhang S."/>
            <person name="Liu B."/>
            <person name="Cheng P."/>
            <person name="Jiang X."/>
            <person name="Li J."/>
            <person name="Fan D."/>
            <person name="Wang W."/>
            <person name="Fu W."/>
            <person name="Wang T."/>
            <person name="Wang B."/>
            <person name="Zhang J."/>
            <person name="Peng Z."/>
            <person name="Li Y."/>
            <person name="Li N."/>
            <person name="Wang J."/>
            <person name="Chen M."/>
            <person name="He Y."/>
            <person name="Tan F."/>
            <person name="Song X."/>
            <person name="Zheng Q."/>
            <person name="Huang R."/>
            <person name="Yang H."/>
            <person name="Du X."/>
            <person name="Chen L."/>
            <person name="Yang M."/>
            <person name="Gaffney P.M."/>
            <person name="Wang S."/>
            <person name="Luo L."/>
            <person name="She Z."/>
            <person name="Ming Y."/>
            <person name="Huang W."/>
            <person name="Zhang S."/>
            <person name="Huang B."/>
            <person name="Zhang Y."/>
            <person name="Qu T."/>
            <person name="Ni P."/>
            <person name="Miao G."/>
            <person name="Wang J."/>
            <person name="Wang Q."/>
            <person name="Steinberg C.E."/>
            <person name="Wang H."/>
            <person name="Li N."/>
            <person name="Qian L."/>
            <person name="Zhang G."/>
            <person name="Li Y."/>
            <person name="Yang H."/>
            <person name="Liu X."/>
            <person name="Wang J."/>
            <person name="Yin Y."/>
            <person name="Wang J."/>
        </authorList>
    </citation>
    <scope>NUCLEOTIDE SEQUENCE [LARGE SCALE GENOMIC DNA]</scope>
    <source>
        <strain evidence="2">05x7-T-G4-1.051#20</strain>
    </source>
</reference>
<dbReference type="InParanoid" id="K1R5R5"/>